<dbReference type="EMBL" id="JADYXP020000017">
    <property type="protein sequence ID" value="KAL0107308.1"/>
    <property type="molecule type" value="Genomic_DNA"/>
</dbReference>
<gene>
    <name evidence="1" type="ORF">PUN28_015685</name>
</gene>
<accession>A0AAW2EU94</accession>
<name>A0AAW2EU94_9HYME</name>
<proteinExistence type="predicted"/>
<dbReference type="AlphaFoldDB" id="A0AAW2EU94"/>
<organism evidence="1 2">
    <name type="scientific">Cardiocondyla obscurior</name>
    <dbReference type="NCBI Taxonomy" id="286306"/>
    <lineage>
        <taxon>Eukaryota</taxon>
        <taxon>Metazoa</taxon>
        <taxon>Ecdysozoa</taxon>
        <taxon>Arthropoda</taxon>
        <taxon>Hexapoda</taxon>
        <taxon>Insecta</taxon>
        <taxon>Pterygota</taxon>
        <taxon>Neoptera</taxon>
        <taxon>Endopterygota</taxon>
        <taxon>Hymenoptera</taxon>
        <taxon>Apocrita</taxon>
        <taxon>Aculeata</taxon>
        <taxon>Formicoidea</taxon>
        <taxon>Formicidae</taxon>
        <taxon>Myrmicinae</taxon>
        <taxon>Cardiocondyla</taxon>
    </lineage>
</organism>
<keyword evidence="2" id="KW-1185">Reference proteome</keyword>
<reference evidence="1 2" key="1">
    <citation type="submission" date="2023-03" db="EMBL/GenBank/DDBJ databases">
        <title>High recombination rates correlate with genetic variation in Cardiocondyla obscurior ants.</title>
        <authorList>
            <person name="Errbii M."/>
        </authorList>
    </citation>
    <scope>NUCLEOTIDE SEQUENCE [LARGE SCALE GENOMIC DNA]</scope>
    <source>
        <strain evidence="1">Alpha-2009</strain>
        <tissue evidence="1">Whole body</tissue>
    </source>
</reference>
<evidence type="ECO:0000313" key="2">
    <source>
        <dbReference type="Proteomes" id="UP001430953"/>
    </source>
</evidence>
<evidence type="ECO:0000313" key="1">
    <source>
        <dbReference type="EMBL" id="KAL0107308.1"/>
    </source>
</evidence>
<dbReference type="Proteomes" id="UP001430953">
    <property type="component" value="Unassembled WGS sequence"/>
</dbReference>
<protein>
    <submittedName>
        <fullName evidence="1">Uncharacterized protein</fullName>
    </submittedName>
</protein>
<comment type="caution">
    <text evidence="1">The sequence shown here is derived from an EMBL/GenBank/DDBJ whole genome shotgun (WGS) entry which is preliminary data.</text>
</comment>
<sequence length="109" mass="12316">MTIITIYMQLTRNRGNTQTALSPISLIFGTEHQRDVDSAEFMEVSQSRYAAHRDLFARGHALYPSEKINALRRTAAHYARCKNDVTHVARCCLPIIQSARAKRARGIEG</sequence>